<organism evidence="5">
    <name type="scientific">Baileyella intestinalis</name>
    <dbReference type="NCBI Taxonomy" id="2606709"/>
    <lineage>
        <taxon>Bacteria</taxon>
        <taxon>Bacillati</taxon>
        <taxon>Bacillota</taxon>
        <taxon>Clostridia</taxon>
        <taxon>Peptostreptococcales</taxon>
        <taxon>Anaerovoracaceae</taxon>
        <taxon>Baileyella</taxon>
    </lineage>
</organism>
<dbReference type="AlphaFoldDB" id="A0A6A8M5E2"/>
<feature type="domain" description="4Fe-4S ferredoxin-type" evidence="4">
    <location>
        <begin position="213"/>
        <end position="245"/>
    </location>
</feature>
<dbReference type="GO" id="GO:0046872">
    <property type="term" value="F:metal ion binding"/>
    <property type="evidence" value="ECO:0007669"/>
    <property type="project" value="UniProtKB-KW"/>
</dbReference>
<comment type="caution">
    <text evidence="5">The sequence shown here is derived from an EMBL/GenBank/DDBJ whole genome shotgun (WGS) entry which is preliminary data.</text>
</comment>
<dbReference type="InterPro" id="IPR014259">
    <property type="entry name" value="Sulphite_reductase_A"/>
</dbReference>
<evidence type="ECO:0000259" key="4">
    <source>
        <dbReference type="PROSITE" id="PS51379"/>
    </source>
</evidence>
<dbReference type="InterPro" id="IPR017900">
    <property type="entry name" value="4Fe4S_Fe_S_CS"/>
</dbReference>
<dbReference type="SUPFAM" id="SSF46548">
    <property type="entry name" value="alpha-helical ferredoxin"/>
    <property type="match status" value="1"/>
</dbReference>
<dbReference type="EMBL" id="VUNB01000002">
    <property type="protein sequence ID" value="MST68535.1"/>
    <property type="molecule type" value="Genomic_DNA"/>
</dbReference>
<evidence type="ECO:0000256" key="1">
    <source>
        <dbReference type="ARBA" id="ARBA00022723"/>
    </source>
</evidence>
<proteinExistence type="predicted"/>
<accession>A0A6A8M5E2</accession>
<dbReference type="PROSITE" id="PS00198">
    <property type="entry name" value="4FE4S_FER_1"/>
    <property type="match status" value="2"/>
</dbReference>
<dbReference type="InterPro" id="IPR017896">
    <property type="entry name" value="4Fe4S_Fe-S-bd"/>
</dbReference>
<evidence type="ECO:0000313" key="5">
    <source>
        <dbReference type="EMBL" id="MST68535.1"/>
    </source>
</evidence>
<dbReference type="NCBIfam" id="TIGR02910">
    <property type="entry name" value="sulfite_red_A"/>
    <property type="match status" value="1"/>
</dbReference>
<feature type="domain" description="4Fe-4S ferredoxin-type" evidence="4">
    <location>
        <begin position="296"/>
        <end position="324"/>
    </location>
</feature>
<protein>
    <submittedName>
        <fullName evidence="5">Anaerobic sulfite reductase subunit AsrA</fullName>
    </submittedName>
</protein>
<dbReference type="PANTHER" id="PTHR40447">
    <property type="entry name" value="ANAEROBIC SULFITE REDUCTASE SUBUNIT A"/>
    <property type="match status" value="1"/>
</dbReference>
<dbReference type="Pfam" id="PF17179">
    <property type="entry name" value="Fer4_22"/>
    <property type="match status" value="1"/>
</dbReference>
<dbReference type="RefSeq" id="WP_154572007.1">
    <property type="nucleotide sequence ID" value="NZ_VUNB01000002.1"/>
</dbReference>
<keyword evidence="2" id="KW-0408">Iron</keyword>
<dbReference type="InterPro" id="IPR009051">
    <property type="entry name" value="Helical_ferredxn"/>
</dbReference>
<dbReference type="PANTHER" id="PTHR40447:SF1">
    <property type="entry name" value="ANAEROBIC SULFITE REDUCTASE SUBUNIT A"/>
    <property type="match status" value="1"/>
</dbReference>
<keyword evidence="3" id="KW-0411">Iron-sulfur</keyword>
<keyword evidence="1" id="KW-0479">Metal-binding</keyword>
<reference evidence="5" key="1">
    <citation type="submission" date="2019-09" db="EMBL/GenBank/DDBJ databases">
        <title>In-depth cultivation of the pig gut microbiome towards novel bacterial diversity and tailored functional studies.</title>
        <authorList>
            <person name="Wylensek D."/>
            <person name="Hitch T.C.A."/>
            <person name="Clavel T."/>
        </authorList>
    </citation>
    <scope>NUCLEOTIDE SEQUENCE</scope>
    <source>
        <strain evidence="5">RF-744-FAT-WT-3</strain>
    </source>
</reference>
<sequence length="342" mass="39294">MGYVLSRDSFDQVLHNLSADYRIFAPALKNGEGRFKDTDVVRYDFVNSLDEMELDIRSDYSFKDAVIPLSETMFFFTEDQIRESSLDQRPVIVFMRSCDIHGVRRLDQMFLGNGENDDYYYERRREKVKLALIGCGTPCANSFCVSMGSNKTDEYAFSIDVADGQVFCDVKDESLRKAFSESDGKEEKVVPQFVEKSEKEVSRPEEIPVSIYNDSMWDEYSARCINCGRCTLVCPTCTCFTIQDLFYTDNGKVGERRRVCASCMIDGYTDVAGGLKLRKTNGERMRFKVLHKVSDFRKRFGYDMCVGCGRCDTVCPEYISMSNCINKLDRRVKELEVEQNGR</sequence>
<dbReference type="PROSITE" id="PS51379">
    <property type="entry name" value="4FE4S_FER_2"/>
    <property type="match status" value="2"/>
</dbReference>
<gene>
    <name evidence="5" type="primary">asrA</name>
    <name evidence="5" type="ORF">FYJ66_02875</name>
</gene>
<evidence type="ECO:0000256" key="3">
    <source>
        <dbReference type="ARBA" id="ARBA00023014"/>
    </source>
</evidence>
<dbReference type="Gene3D" id="1.10.1060.10">
    <property type="entry name" value="Alpha-helical ferredoxin"/>
    <property type="match status" value="1"/>
</dbReference>
<evidence type="ECO:0000256" key="2">
    <source>
        <dbReference type="ARBA" id="ARBA00023004"/>
    </source>
</evidence>
<dbReference type="GO" id="GO:0051536">
    <property type="term" value="F:iron-sulfur cluster binding"/>
    <property type="evidence" value="ECO:0007669"/>
    <property type="project" value="UniProtKB-KW"/>
</dbReference>
<name>A0A6A8M5E2_9FIRM</name>